<feature type="binding site" evidence="11">
    <location>
        <position position="15"/>
    </location>
    <ligand>
        <name>Zn(2+)</name>
        <dbReference type="ChEBI" id="CHEBI:29105"/>
    </ligand>
</feature>
<accession>A0A0F7LHR8</accession>
<protein>
    <recommendedName>
        <fullName evidence="3 9">6-carboxy-5,6,7,8-tetrahydropterin synthase</fullName>
        <ecNumber evidence="9">4.-.-.-</ecNumber>
    </recommendedName>
</protein>
<evidence type="ECO:0000313" key="12">
    <source>
        <dbReference type="EMBL" id="AKH62664.1"/>
    </source>
</evidence>
<evidence type="ECO:0000256" key="11">
    <source>
        <dbReference type="PIRSR" id="PIRSR006113-2"/>
    </source>
</evidence>
<dbReference type="KEGG" id="ptt:VY86_04190"/>
<dbReference type="Proteomes" id="UP000034866">
    <property type="component" value="Chromosome"/>
</dbReference>
<name>A0A0F7LHR8_9GAMM</name>
<evidence type="ECO:0000256" key="9">
    <source>
        <dbReference type="PIRNR" id="PIRNR006113"/>
    </source>
</evidence>
<feature type="binding site" evidence="11">
    <location>
        <position position="32"/>
    </location>
    <ligand>
        <name>Zn(2+)</name>
        <dbReference type="ChEBI" id="CHEBI:29105"/>
    </ligand>
</feature>
<evidence type="ECO:0000256" key="6">
    <source>
        <dbReference type="ARBA" id="ARBA00022833"/>
    </source>
</evidence>
<dbReference type="AlphaFoldDB" id="A0A0F7LHR8"/>
<dbReference type="GO" id="GO:0070497">
    <property type="term" value="F:6-carboxytetrahydropterin synthase activity"/>
    <property type="evidence" value="ECO:0007669"/>
    <property type="project" value="UniProtKB-EC"/>
</dbReference>
<dbReference type="UniPathway" id="UPA00391"/>
<comment type="cofactor">
    <cofactor evidence="9 11">
        <name>Zn(2+)</name>
        <dbReference type="ChEBI" id="CHEBI:29105"/>
    </cofactor>
    <text evidence="9 11">Binds 1 zinc ion per subunit.</text>
</comment>
<dbReference type="FunFam" id="3.30.479.10:FF:000001">
    <property type="entry name" value="6-carboxy-5,6,7,8-tetrahydropterin synthase"/>
    <property type="match status" value="1"/>
</dbReference>
<organism evidence="12 13">
    <name type="scientific">Photorhabdus thracensis</name>
    <dbReference type="NCBI Taxonomy" id="230089"/>
    <lineage>
        <taxon>Bacteria</taxon>
        <taxon>Pseudomonadati</taxon>
        <taxon>Pseudomonadota</taxon>
        <taxon>Gammaproteobacteria</taxon>
        <taxon>Enterobacterales</taxon>
        <taxon>Morganellaceae</taxon>
        <taxon>Photorhabdus</taxon>
    </lineage>
</organism>
<keyword evidence="5 9" id="KW-0671">Queuosine biosynthesis</keyword>
<keyword evidence="7 9" id="KW-0456">Lyase</keyword>
<dbReference type="STRING" id="230089.VY86_04190"/>
<reference evidence="12 13" key="1">
    <citation type="journal article" date="2015" name="J. Biotechnol.">
        <title>Complete genome sequence of Photorhabdus temperata subsp. thracensis 39-8(T), an entomopathogenic bacterium for the improved commercial bioinsecticide.</title>
        <authorList>
            <person name="Kwak Y."/>
            <person name="Shin J.H."/>
        </authorList>
    </citation>
    <scope>NUCLEOTIDE SEQUENCE [LARGE SCALE GENOMIC DNA]</scope>
    <source>
        <strain evidence="12 13">DSM 15199</strain>
    </source>
</reference>
<dbReference type="EC" id="4.-.-.-" evidence="9"/>
<dbReference type="GO" id="GO:0046872">
    <property type="term" value="F:metal ion binding"/>
    <property type="evidence" value="ECO:0007669"/>
    <property type="project" value="UniProtKB-KW"/>
</dbReference>
<evidence type="ECO:0000256" key="7">
    <source>
        <dbReference type="ARBA" id="ARBA00023239"/>
    </source>
</evidence>
<dbReference type="Pfam" id="PF01242">
    <property type="entry name" value="PTPS"/>
    <property type="match status" value="1"/>
</dbReference>
<dbReference type="Gene3D" id="3.30.479.10">
    <property type="entry name" value="6-pyruvoyl tetrahydropterin synthase/QueD"/>
    <property type="match status" value="1"/>
</dbReference>
<dbReference type="RefSeq" id="WP_046974051.1">
    <property type="nucleotide sequence ID" value="NZ_CAWQPG010000348.1"/>
</dbReference>
<evidence type="ECO:0000256" key="3">
    <source>
        <dbReference type="ARBA" id="ARBA00018141"/>
    </source>
</evidence>
<comment type="catalytic activity">
    <reaction evidence="8 9">
        <text>7,8-dihydroneopterin 3'-triphosphate + H2O = 6-carboxy-5,6,7,8-tetrahydropterin + triphosphate + acetaldehyde + 2 H(+)</text>
        <dbReference type="Rhea" id="RHEA:27966"/>
        <dbReference type="ChEBI" id="CHEBI:15343"/>
        <dbReference type="ChEBI" id="CHEBI:15377"/>
        <dbReference type="ChEBI" id="CHEBI:15378"/>
        <dbReference type="ChEBI" id="CHEBI:18036"/>
        <dbReference type="ChEBI" id="CHEBI:58462"/>
        <dbReference type="ChEBI" id="CHEBI:61032"/>
        <dbReference type="EC" id="4.1.2.50"/>
    </reaction>
</comment>
<dbReference type="InterPro" id="IPR007115">
    <property type="entry name" value="6-PTP_synth/QueD"/>
</dbReference>
<evidence type="ECO:0000256" key="1">
    <source>
        <dbReference type="ARBA" id="ARBA00005061"/>
    </source>
</evidence>
<gene>
    <name evidence="12" type="ORF">VY86_04190</name>
</gene>
<comment type="similarity">
    <text evidence="2 9">Belongs to the PTPS family. QueD subfamily.</text>
</comment>
<dbReference type="PANTHER" id="PTHR12589:SF7">
    <property type="entry name" value="6-PYRUVOYL TETRAHYDROBIOPTERIN SYNTHASE"/>
    <property type="match status" value="1"/>
</dbReference>
<proteinExistence type="inferred from homology"/>
<sequence>MNTTIFKDFQFEAAHHLPHVPEGHKCGRLHGHSFMVRLEITGEVDPHSGWIMDFADLKTVFKPVWEQLDHHYLNDIPGLENPTSEVLAAWIWAKVEPSIPQLSAVMVKETCNAGCIFRGK</sequence>
<dbReference type="NCBIfam" id="TIGR03367">
    <property type="entry name" value="queuosine_QueD"/>
    <property type="match status" value="1"/>
</dbReference>
<keyword evidence="13" id="KW-1185">Reference proteome</keyword>
<feature type="binding site" evidence="11">
    <location>
        <position position="30"/>
    </location>
    <ligand>
        <name>Zn(2+)</name>
        <dbReference type="ChEBI" id="CHEBI:29105"/>
    </ligand>
</feature>
<dbReference type="SUPFAM" id="SSF55620">
    <property type="entry name" value="Tetrahydrobiopterin biosynthesis enzymes-like"/>
    <property type="match status" value="1"/>
</dbReference>
<dbReference type="OrthoDB" id="9804698at2"/>
<keyword evidence="4 9" id="KW-0479">Metal-binding</keyword>
<dbReference type="PANTHER" id="PTHR12589">
    <property type="entry name" value="PYRUVOYL TETRAHYDROBIOPTERIN SYNTHASE"/>
    <property type="match status" value="1"/>
</dbReference>
<evidence type="ECO:0000256" key="2">
    <source>
        <dbReference type="ARBA" id="ARBA00008900"/>
    </source>
</evidence>
<dbReference type="EMBL" id="CP011104">
    <property type="protein sequence ID" value="AKH62664.1"/>
    <property type="molecule type" value="Genomic_DNA"/>
</dbReference>
<evidence type="ECO:0000256" key="8">
    <source>
        <dbReference type="ARBA" id="ARBA00048807"/>
    </source>
</evidence>
<reference evidence="13" key="2">
    <citation type="submission" date="2015-03" db="EMBL/GenBank/DDBJ databases">
        <title>Genome sequence of Azospirillum thiophilum strain DSM 21654T.</title>
        <authorList>
            <person name="Kwak Y."/>
            <person name="Shin J.-H."/>
        </authorList>
    </citation>
    <scope>NUCLEOTIDE SEQUENCE [LARGE SCALE GENOMIC DNA]</scope>
    <source>
        <strain evidence="13">DSM 15199</strain>
    </source>
</reference>
<evidence type="ECO:0000256" key="5">
    <source>
        <dbReference type="ARBA" id="ARBA00022785"/>
    </source>
</evidence>
<keyword evidence="6 9" id="KW-0862">Zinc</keyword>
<dbReference type="PATRIC" id="fig|230089.6.peg.946"/>
<feature type="active site" description="Proton acceptor" evidence="10">
    <location>
        <position position="26"/>
    </location>
</feature>
<comment type="pathway">
    <text evidence="1 9">Purine metabolism; 7-cyano-7-deazaguanine biosynthesis.</text>
</comment>
<evidence type="ECO:0000256" key="10">
    <source>
        <dbReference type="PIRSR" id="PIRSR006113-1"/>
    </source>
</evidence>
<evidence type="ECO:0000256" key="4">
    <source>
        <dbReference type="ARBA" id="ARBA00022723"/>
    </source>
</evidence>
<dbReference type="GO" id="GO:0008616">
    <property type="term" value="P:tRNA queuosine(34) biosynthetic process"/>
    <property type="evidence" value="ECO:0007669"/>
    <property type="project" value="UniProtKB-KW"/>
</dbReference>
<feature type="active site" description="Charge relay system" evidence="10">
    <location>
        <position position="70"/>
    </location>
</feature>
<dbReference type="PIRSF" id="PIRSF006113">
    <property type="entry name" value="PTP_synth"/>
    <property type="match status" value="1"/>
</dbReference>
<dbReference type="InterPro" id="IPR038418">
    <property type="entry name" value="6-PTP_synth/QueD_sf"/>
</dbReference>
<evidence type="ECO:0000313" key="13">
    <source>
        <dbReference type="Proteomes" id="UP000034866"/>
    </source>
</evidence>
<feature type="active site" description="Charge relay system" evidence="10">
    <location>
        <position position="109"/>
    </location>
</feature>